<feature type="region of interest" description="Disordered" evidence="1">
    <location>
        <begin position="51"/>
        <end position="143"/>
    </location>
</feature>
<dbReference type="EMBL" id="QGKX02002183">
    <property type="protein sequence ID" value="KAF3489540.1"/>
    <property type="molecule type" value="Genomic_DNA"/>
</dbReference>
<feature type="compositionally biased region" description="Polar residues" evidence="1">
    <location>
        <begin position="21"/>
        <end position="37"/>
    </location>
</feature>
<comment type="caution">
    <text evidence="2">The sequence shown here is derived from an EMBL/GenBank/DDBJ whole genome shotgun (WGS) entry which is preliminary data.</text>
</comment>
<proteinExistence type="predicted"/>
<reference evidence="2" key="1">
    <citation type="submission" date="2019-12" db="EMBL/GenBank/DDBJ databases">
        <title>Genome sequencing and annotation of Brassica cretica.</title>
        <authorList>
            <person name="Studholme D.J."/>
            <person name="Sarris P."/>
        </authorList>
    </citation>
    <scope>NUCLEOTIDE SEQUENCE</scope>
    <source>
        <strain evidence="2">PFS-109/04</strain>
        <tissue evidence="2">Leaf</tissue>
    </source>
</reference>
<feature type="compositionally biased region" description="Basic residues" evidence="1">
    <location>
        <begin position="7"/>
        <end position="20"/>
    </location>
</feature>
<gene>
    <name evidence="2" type="ORF">F2Q69_00052220</name>
</gene>
<evidence type="ECO:0000313" key="3">
    <source>
        <dbReference type="Proteomes" id="UP000712600"/>
    </source>
</evidence>
<sequence length="143" mass="15926">MILRIRASNKPHGTGKRISHRVTQGKENSSVGSQVLINPTDVEEVISPLKDLMKAKRSSGEDGDDRGGRRGNPIKSRLGPRTDAALQAKKKIARSPYRAYNPRKRQAVSYDESPKKKDQAMSFNYRSLAQGGELQHSKDSRRA</sequence>
<accession>A0A8S9NA12</accession>
<name>A0A8S9NA12_BRACR</name>
<dbReference type="Proteomes" id="UP000712600">
    <property type="component" value="Unassembled WGS sequence"/>
</dbReference>
<protein>
    <submittedName>
        <fullName evidence="2">Uncharacterized protein</fullName>
    </submittedName>
</protein>
<feature type="region of interest" description="Disordered" evidence="1">
    <location>
        <begin position="1"/>
        <end position="39"/>
    </location>
</feature>
<dbReference type="AlphaFoldDB" id="A0A8S9NA12"/>
<feature type="compositionally biased region" description="Basic and acidic residues" evidence="1">
    <location>
        <begin position="51"/>
        <end position="68"/>
    </location>
</feature>
<evidence type="ECO:0000256" key="1">
    <source>
        <dbReference type="SAM" id="MobiDB-lite"/>
    </source>
</evidence>
<organism evidence="2 3">
    <name type="scientific">Brassica cretica</name>
    <name type="common">Mustard</name>
    <dbReference type="NCBI Taxonomy" id="69181"/>
    <lineage>
        <taxon>Eukaryota</taxon>
        <taxon>Viridiplantae</taxon>
        <taxon>Streptophyta</taxon>
        <taxon>Embryophyta</taxon>
        <taxon>Tracheophyta</taxon>
        <taxon>Spermatophyta</taxon>
        <taxon>Magnoliopsida</taxon>
        <taxon>eudicotyledons</taxon>
        <taxon>Gunneridae</taxon>
        <taxon>Pentapetalae</taxon>
        <taxon>rosids</taxon>
        <taxon>malvids</taxon>
        <taxon>Brassicales</taxon>
        <taxon>Brassicaceae</taxon>
        <taxon>Brassiceae</taxon>
        <taxon>Brassica</taxon>
    </lineage>
</organism>
<evidence type="ECO:0000313" key="2">
    <source>
        <dbReference type="EMBL" id="KAF3489540.1"/>
    </source>
</evidence>